<keyword evidence="2" id="KW-1185">Reference proteome</keyword>
<sequence length="185" mass="21408">MSLEFCDLGPFESYYLNWYDGSYGDGGPYGEPLPSNQDKLYEDNSFWANEEEEDNHFSRNTLYRNELLLPYNGGMNNWLVEFESYFAVPSYVNGSEKSDDQFEGEVIKHGSHYADHSQAVSIGNQWLWQLDAGYKDADYNYHVRQVSEAARADSWDEMRLVESIFGHWPSLLKQDLDDQIEPAVA</sequence>
<dbReference type="OrthoDB" id="1587497at2759"/>
<reference evidence="2" key="1">
    <citation type="journal article" date="2023" name="Proc. Natl. Acad. Sci. U.S.A.">
        <title>Genomic and structural basis for evolution of tropane alkaloid biosynthesis.</title>
        <authorList>
            <person name="Wanga Y.-J."/>
            <person name="Taina T."/>
            <person name="Yua J.-Y."/>
            <person name="Lia J."/>
            <person name="Xua B."/>
            <person name="Chenc J."/>
            <person name="D'Auriad J.C."/>
            <person name="Huanga J.-P."/>
            <person name="Huanga S.-X."/>
        </authorList>
    </citation>
    <scope>NUCLEOTIDE SEQUENCE [LARGE SCALE GENOMIC DNA]</scope>
    <source>
        <strain evidence="2">cv. KIB-2019</strain>
    </source>
</reference>
<name>A0A9Q1LJC5_9SOLA</name>
<proteinExistence type="predicted"/>
<dbReference type="Proteomes" id="UP001152561">
    <property type="component" value="Unassembled WGS sequence"/>
</dbReference>
<protein>
    <submittedName>
        <fullName evidence="1">Uncharacterized protein</fullName>
    </submittedName>
</protein>
<evidence type="ECO:0000313" key="2">
    <source>
        <dbReference type="Proteomes" id="UP001152561"/>
    </source>
</evidence>
<dbReference type="AlphaFoldDB" id="A0A9Q1LJC5"/>
<comment type="caution">
    <text evidence="1">The sequence shown here is derived from an EMBL/GenBank/DDBJ whole genome shotgun (WGS) entry which is preliminary data.</text>
</comment>
<dbReference type="EMBL" id="JAJAGQ010000017">
    <property type="protein sequence ID" value="KAJ8538338.1"/>
    <property type="molecule type" value="Genomic_DNA"/>
</dbReference>
<organism evidence="1 2">
    <name type="scientific">Anisodus acutangulus</name>
    <dbReference type="NCBI Taxonomy" id="402998"/>
    <lineage>
        <taxon>Eukaryota</taxon>
        <taxon>Viridiplantae</taxon>
        <taxon>Streptophyta</taxon>
        <taxon>Embryophyta</taxon>
        <taxon>Tracheophyta</taxon>
        <taxon>Spermatophyta</taxon>
        <taxon>Magnoliopsida</taxon>
        <taxon>eudicotyledons</taxon>
        <taxon>Gunneridae</taxon>
        <taxon>Pentapetalae</taxon>
        <taxon>asterids</taxon>
        <taxon>lamiids</taxon>
        <taxon>Solanales</taxon>
        <taxon>Solanaceae</taxon>
        <taxon>Solanoideae</taxon>
        <taxon>Hyoscyameae</taxon>
        <taxon>Anisodus</taxon>
    </lineage>
</organism>
<evidence type="ECO:0000313" key="1">
    <source>
        <dbReference type="EMBL" id="KAJ8538338.1"/>
    </source>
</evidence>
<accession>A0A9Q1LJC5</accession>
<gene>
    <name evidence="1" type="ORF">K7X08_014878</name>
</gene>